<dbReference type="AlphaFoldDB" id="A0A9Q1AUU8"/>
<dbReference type="Proteomes" id="UP001142489">
    <property type="component" value="Unassembled WGS sequence"/>
</dbReference>
<feature type="compositionally biased region" description="Polar residues" evidence="10">
    <location>
        <begin position="636"/>
        <end position="646"/>
    </location>
</feature>
<dbReference type="InterPro" id="IPR028386">
    <property type="entry name" value="CENP-C/Mif2/cnp3"/>
</dbReference>
<dbReference type="EMBL" id="JAPFRF010000012">
    <property type="protein sequence ID" value="KAJ7313109.1"/>
    <property type="molecule type" value="Genomic_DNA"/>
</dbReference>
<evidence type="ECO:0000256" key="1">
    <source>
        <dbReference type="ARBA" id="ARBA00004123"/>
    </source>
</evidence>
<comment type="caution">
    <text evidence="12">The sequence shown here is derived from an EMBL/GenBank/DDBJ whole genome shotgun (WGS) entry which is preliminary data.</text>
</comment>
<dbReference type="Pfam" id="PF11699">
    <property type="entry name" value="CENP-C_C"/>
    <property type="match status" value="1"/>
</dbReference>
<dbReference type="PANTHER" id="PTHR16684">
    <property type="entry name" value="CENTROMERE PROTEIN C"/>
    <property type="match status" value="1"/>
</dbReference>
<dbReference type="OrthoDB" id="1939643at2759"/>
<evidence type="ECO:0000313" key="13">
    <source>
        <dbReference type="Proteomes" id="UP001142489"/>
    </source>
</evidence>
<feature type="domain" description="Mif2/CENP-C cupin" evidence="11">
    <location>
        <begin position="914"/>
        <end position="995"/>
    </location>
</feature>
<feature type="compositionally biased region" description="Basic residues" evidence="10">
    <location>
        <begin position="245"/>
        <end position="256"/>
    </location>
</feature>
<evidence type="ECO:0000256" key="5">
    <source>
        <dbReference type="ARBA" id="ARBA00053516"/>
    </source>
</evidence>
<keyword evidence="3" id="KW-0238">DNA-binding</keyword>
<feature type="compositionally biased region" description="Basic and acidic residues" evidence="10">
    <location>
        <begin position="713"/>
        <end position="727"/>
    </location>
</feature>
<evidence type="ECO:0000256" key="7">
    <source>
        <dbReference type="ARBA" id="ARBA00068530"/>
    </source>
</evidence>
<evidence type="ECO:0000256" key="4">
    <source>
        <dbReference type="ARBA" id="ARBA00023242"/>
    </source>
</evidence>
<feature type="region of interest" description="Disordered" evidence="10">
    <location>
        <begin position="367"/>
        <end position="401"/>
    </location>
</feature>
<dbReference type="GO" id="GO:0019237">
    <property type="term" value="F:centromeric DNA binding"/>
    <property type="evidence" value="ECO:0007669"/>
    <property type="project" value="InterPro"/>
</dbReference>
<feature type="non-terminal residue" evidence="12">
    <location>
        <position position="1003"/>
    </location>
</feature>
<dbReference type="GO" id="GO:0051455">
    <property type="term" value="P:spindle attachment to meiosis I kinetochore"/>
    <property type="evidence" value="ECO:0007669"/>
    <property type="project" value="TreeGrafter"/>
</dbReference>
<reference evidence="12" key="1">
    <citation type="journal article" date="2023" name="DNA Res.">
        <title>Chromosome-level genome assembly of Phrynocephalus forsythii using third-generation DNA sequencing and Hi-C analysis.</title>
        <authorList>
            <person name="Qi Y."/>
            <person name="Zhao W."/>
            <person name="Zhao Y."/>
            <person name="Niu C."/>
            <person name="Cao S."/>
            <person name="Zhang Y."/>
        </authorList>
    </citation>
    <scope>NUCLEOTIDE SEQUENCE</scope>
    <source>
        <tissue evidence="12">Muscle</tissue>
    </source>
</reference>
<keyword evidence="13" id="KW-1185">Reference proteome</keyword>
<feature type="compositionally biased region" description="Polar residues" evidence="10">
    <location>
        <begin position="538"/>
        <end position="561"/>
    </location>
</feature>
<dbReference type="InterPro" id="IPR014710">
    <property type="entry name" value="RmlC-like_jellyroll"/>
</dbReference>
<organism evidence="12 13">
    <name type="scientific">Phrynocephalus forsythii</name>
    <dbReference type="NCBI Taxonomy" id="171643"/>
    <lineage>
        <taxon>Eukaryota</taxon>
        <taxon>Metazoa</taxon>
        <taxon>Chordata</taxon>
        <taxon>Craniata</taxon>
        <taxon>Vertebrata</taxon>
        <taxon>Euteleostomi</taxon>
        <taxon>Lepidosauria</taxon>
        <taxon>Squamata</taxon>
        <taxon>Bifurcata</taxon>
        <taxon>Unidentata</taxon>
        <taxon>Episquamata</taxon>
        <taxon>Toxicofera</taxon>
        <taxon>Iguania</taxon>
        <taxon>Acrodonta</taxon>
        <taxon>Agamidae</taxon>
        <taxon>Agaminae</taxon>
        <taxon>Phrynocephalus</taxon>
    </lineage>
</organism>
<feature type="compositionally biased region" description="Polar residues" evidence="10">
    <location>
        <begin position="270"/>
        <end position="279"/>
    </location>
</feature>
<accession>A0A9Q1AUU8</accession>
<dbReference type="SUPFAM" id="SSF51182">
    <property type="entry name" value="RmlC-like cupins"/>
    <property type="match status" value="1"/>
</dbReference>
<dbReference type="GO" id="GO:0051382">
    <property type="term" value="P:kinetochore assembly"/>
    <property type="evidence" value="ECO:0007669"/>
    <property type="project" value="InterPro"/>
</dbReference>
<proteinExistence type="inferred from homology"/>
<sequence length="1003" mass="113729">RKTAATVAMDSLNHLKTNYRPRYLNKEGQKQAFDIPGENVLKYIQGCFDTCAKEFKVCSPALSTCSPSILIQDQDQLPTQNKDKEQPERDKINDVNKDFDVFTFLPSPDKRDACLDDNVSSLDVDIDMISLGSPALLIDEMSREMMLRFEDEAYEMDFQNSRDVRESERYPSTKEVKKLSIEEAKCSATPSSKKEMPRSLASLKTIACSFAQQNSANVEPEDECEFLIEESFGIPSSSWISSSKKSPKPRKNRSKKTPPQEKERTRQHDVNIQNKRGSQKLVTLSPVNQTEIKSTNAAKRTVDGLQNVSRTDGTMSPVDEKSLLISSTVQEGRQHGLSKHDTSVGINNRVSEVRRLTEDHASLLEEKQRNCSSISKKTVKQTHSKTNPSIEMKNKESQDSVTAVLVSEDNQGSQDSNIRSKNKIPALKPICSEGSSTNLLTRTPTKSRKWRNSPRITSSEKALQTRRNNVTESSVKISRREKRVLDSEESFQSEHGDEQCNEVDENPFLKEIQRLTHSGKNTHQRGRAPTQSHKRQNSQRITSSKKTLQTQRNNVTGSNFKITRREKRVLDSEESFQSEHGDKQCNEMDENPFLKEIHSLTHSGQKTHQRERTSTQSCKRQNSQRIASSKKAPQIRRNNVTGSNVKITRRKKSLLDLEESLQSEHGDKQCNEVDENPFLKEIQRLSHSGKKTHQERRKAVLVTPRGNNCGRASHQEDSPKHNLTEKRSNASIKQQNHDVHLLKYSCEPDIELNVSGPVDTTDLTFLQDMSSSGNDLNSESESEDRVEAMNGLVSNSLKHKLVFPTNTPHVRRTKRMRVKPLEYWRGERVNYRTRPSGGFVIGGIISPEQKEPRQPKPKRAKQSAVELEDMVSLKDPSQPALVFDAASNQEVLQECVRSGSSQLITINNEVACIRKYLNTPSFATGKIVLKPLKEKGYQYSHTDTLVFHVANGKLLLTMYDQCYSLTTGDYFFIPPGNVYNLHNLLNKECVMLFTQLKGKRPEN</sequence>
<dbReference type="InterPro" id="IPR011051">
    <property type="entry name" value="RmlC_Cupin_sf"/>
</dbReference>
<comment type="function">
    <text evidence="5">Component of the CENPA-NAC (nucleosome-associated) complex, a complex that plays a central role in assembly of kinetochore proteins, mitotic progression and chromosome segregation. The CENPA-NAC complex recruits the CENPA-CAD (nucleosome distal) complex and may be involved in incorporation of newly synthesized CENPA into centromeres. CENPC recruits DNA methylation and DNMT3B to both centromeric and pericentromeric satellite repeats and regulates the histone code in these regions.</text>
</comment>
<evidence type="ECO:0000259" key="11">
    <source>
        <dbReference type="Pfam" id="PF11699"/>
    </source>
</evidence>
<keyword evidence="4" id="KW-0539">Nucleus</keyword>
<dbReference type="Gene3D" id="2.60.120.10">
    <property type="entry name" value="Jelly Rolls"/>
    <property type="match status" value="1"/>
</dbReference>
<comment type="subcellular location">
    <subcellularLocation>
        <location evidence="1">Nucleus</location>
    </subcellularLocation>
</comment>
<dbReference type="FunFam" id="2.60.120.10:FF:000033">
    <property type="entry name" value="Centromere protein C 1"/>
    <property type="match status" value="1"/>
</dbReference>
<gene>
    <name evidence="12" type="ORF">JRQ81_004379</name>
</gene>
<protein>
    <recommendedName>
        <fullName evidence="7">Centromere protein C</fullName>
    </recommendedName>
    <alternativeName>
        <fullName evidence="8">Centromere autoantigen C</fullName>
    </alternativeName>
    <alternativeName>
        <fullName evidence="9">Centromere protein C 1</fullName>
    </alternativeName>
</protein>
<dbReference type="GO" id="GO:0051315">
    <property type="term" value="P:attachment of mitotic spindle microtubules to kinetochore"/>
    <property type="evidence" value="ECO:0007669"/>
    <property type="project" value="TreeGrafter"/>
</dbReference>
<feature type="region of interest" description="Disordered" evidence="10">
    <location>
        <begin position="433"/>
        <end position="503"/>
    </location>
</feature>
<dbReference type="PANTHER" id="PTHR16684:SF11">
    <property type="entry name" value="CENTROMERE PROTEIN C"/>
    <property type="match status" value="1"/>
</dbReference>
<evidence type="ECO:0000256" key="9">
    <source>
        <dbReference type="ARBA" id="ARBA00083562"/>
    </source>
</evidence>
<feature type="compositionally biased region" description="Polar residues" evidence="10">
    <location>
        <begin position="433"/>
        <end position="444"/>
    </location>
</feature>
<feature type="compositionally biased region" description="Basic and acidic residues" evidence="10">
    <location>
        <begin position="577"/>
        <end position="587"/>
    </location>
</feature>
<feature type="compositionally biased region" description="Polar residues" evidence="10">
    <location>
        <begin position="614"/>
        <end position="627"/>
    </location>
</feature>
<dbReference type="InterPro" id="IPR025974">
    <property type="entry name" value="Mif2/CENP-C_cupin"/>
</dbReference>
<feature type="compositionally biased region" description="Polar residues" evidence="10">
    <location>
        <begin position="454"/>
        <end position="476"/>
    </location>
</feature>
<comment type="similarity">
    <text evidence="2">Belongs to the CENP-C/MIF2 family.</text>
</comment>
<evidence type="ECO:0000256" key="10">
    <source>
        <dbReference type="SAM" id="MobiDB-lite"/>
    </source>
</evidence>
<evidence type="ECO:0000256" key="2">
    <source>
        <dbReference type="ARBA" id="ARBA00010291"/>
    </source>
</evidence>
<feature type="region of interest" description="Disordered" evidence="10">
    <location>
        <begin position="601"/>
        <end position="647"/>
    </location>
</feature>
<evidence type="ECO:0000256" key="6">
    <source>
        <dbReference type="ARBA" id="ARBA00064952"/>
    </source>
</evidence>
<evidence type="ECO:0000256" key="8">
    <source>
        <dbReference type="ARBA" id="ARBA00082151"/>
    </source>
</evidence>
<feature type="region of interest" description="Disordered" evidence="10">
    <location>
        <begin position="238"/>
        <end position="279"/>
    </location>
</feature>
<feature type="compositionally biased region" description="Basic and acidic residues" evidence="10">
    <location>
        <begin position="258"/>
        <end position="269"/>
    </location>
</feature>
<dbReference type="GO" id="GO:0000776">
    <property type="term" value="C:kinetochore"/>
    <property type="evidence" value="ECO:0007669"/>
    <property type="project" value="InterPro"/>
</dbReference>
<dbReference type="GO" id="GO:0005721">
    <property type="term" value="C:pericentric heterochromatin"/>
    <property type="evidence" value="ECO:0007669"/>
    <property type="project" value="UniProtKB-ARBA"/>
</dbReference>
<feature type="compositionally biased region" description="Basic residues" evidence="10">
    <location>
        <begin position="520"/>
        <end position="537"/>
    </location>
</feature>
<dbReference type="GO" id="GO:0005634">
    <property type="term" value="C:nucleus"/>
    <property type="evidence" value="ECO:0007669"/>
    <property type="project" value="UniProtKB-SubCell"/>
</dbReference>
<evidence type="ECO:0000256" key="3">
    <source>
        <dbReference type="ARBA" id="ARBA00023125"/>
    </source>
</evidence>
<evidence type="ECO:0000313" key="12">
    <source>
        <dbReference type="EMBL" id="KAJ7313109.1"/>
    </source>
</evidence>
<feature type="region of interest" description="Disordered" evidence="10">
    <location>
        <begin position="705"/>
        <end position="727"/>
    </location>
</feature>
<comment type="subunit">
    <text evidence="6">Oligomer. Component of the CENPA-NAC complex, at least composed of CENPA, CENPC, CENPH, CENPM, CENPN, CENPT and CENPU. The CENPA-NAC complex interacts with the CENPA-CAD complex, composed of CENPI, CENPK, CENPL, CENPO, CENPP, CENPQ, CENPR and CENPS. Binds to DAXX. Interacts with DNMT3B. Interacts directly with CENPA. Identified in a centromere complex containing histones H2A, H2B and H4, and at least CENPA, CENPB, CENPC, CENPT, CENPN, HJURP, SUPT16H, SSRP1 and RSF1. Interacts with MEIKIN.</text>
</comment>
<feature type="region of interest" description="Disordered" evidence="10">
    <location>
        <begin position="517"/>
        <end position="587"/>
    </location>
</feature>
<name>A0A9Q1AUU8_9SAUR</name>